<keyword evidence="2" id="KW-1185">Reference proteome</keyword>
<protein>
    <recommendedName>
        <fullName evidence="3">Methionyl-tRNA synthetase</fullName>
    </recommendedName>
</protein>
<gene>
    <name evidence="1" type="ORF">COCNU_02G019180</name>
</gene>
<evidence type="ECO:0008006" key="3">
    <source>
        <dbReference type="Google" id="ProtNLM"/>
    </source>
</evidence>
<accession>A0A8K0I0P6</accession>
<organism evidence="1 2">
    <name type="scientific">Cocos nucifera</name>
    <name type="common">Coconut palm</name>
    <dbReference type="NCBI Taxonomy" id="13894"/>
    <lineage>
        <taxon>Eukaryota</taxon>
        <taxon>Viridiplantae</taxon>
        <taxon>Streptophyta</taxon>
        <taxon>Embryophyta</taxon>
        <taxon>Tracheophyta</taxon>
        <taxon>Spermatophyta</taxon>
        <taxon>Magnoliopsida</taxon>
        <taxon>Liliopsida</taxon>
        <taxon>Arecaceae</taxon>
        <taxon>Arecoideae</taxon>
        <taxon>Cocoseae</taxon>
        <taxon>Attaleinae</taxon>
        <taxon>Cocos</taxon>
    </lineage>
</organism>
<evidence type="ECO:0000313" key="1">
    <source>
        <dbReference type="EMBL" id="KAG1331950.1"/>
    </source>
</evidence>
<dbReference type="Proteomes" id="UP000797356">
    <property type="component" value="Chromosome 2"/>
</dbReference>
<dbReference type="OrthoDB" id="610577at2759"/>
<reference evidence="1" key="2">
    <citation type="submission" date="2019-07" db="EMBL/GenBank/DDBJ databases">
        <authorList>
            <person name="Yang Y."/>
            <person name="Bocs S."/>
            <person name="Baudouin L."/>
        </authorList>
    </citation>
    <scope>NUCLEOTIDE SEQUENCE</scope>
    <source>
        <tissue evidence="1">Spear leaf of Hainan Tall coconut</tissue>
    </source>
</reference>
<reference evidence="1" key="1">
    <citation type="journal article" date="2017" name="Gigascience">
        <title>The genome draft of coconut (Cocos nucifera).</title>
        <authorList>
            <person name="Xiao Y."/>
            <person name="Xu P."/>
            <person name="Fan H."/>
            <person name="Baudouin L."/>
            <person name="Xia W."/>
            <person name="Bocs S."/>
            <person name="Xu J."/>
            <person name="Li Q."/>
            <person name="Guo A."/>
            <person name="Zhou L."/>
            <person name="Li J."/>
            <person name="Wu Y."/>
            <person name="Ma Z."/>
            <person name="Armero A."/>
            <person name="Issali A.E."/>
            <person name="Liu N."/>
            <person name="Peng M."/>
            <person name="Yang Y."/>
        </authorList>
    </citation>
    <scope>NUCLEOTIDE SEQUENCE</scope>
    <source>
        <tissue evidence="1">Spear leaf of Hainan Tall coconut</tissue>
    </source>
</reference>
<dbReference type="AlphaFoldDB" id="A0A8K0I0P6"/>
<name>A0A8K0I0P6_COCNU</name>
<proteinExistence type="predicted"/>
<evidence type="ECO:0000313" key="2">
    <source>
        <dbReference type="Proteomes" id="UP000797356"/>
    </source>
</evidence>
<comment type="caution">
    <text evidence="1">The sequence shown here is derived from an EMBL/GenBank/DDBJ whole genome shotgun (WGS) entry which is preliminary data.</text>
</comment>
<sequence>MCLVIGCKGEERVLGSQPAPGSCPYCGGKVMVTDVESAWTLCFLPLCFKVKRKFRCTLCERRLSPILGIL</sequence>
<dbReference type="PANTHER" id="PTHR33320">
    <property type="entry name" value="METHIONYL-TRNA SYNTHETASE"/>
    <property type="match status" value="1"/>
</dbReference>
<dbReference type="PANTHER" id="PTHR33320:SF30">
    <property type="entry name" value="OS04G0606200 PROTEIN"/>
    <property type="match status" value="1"/>
</dbReference>
<dbReference type="EMBL" id="CM017873">
    <property type="protein sequence ID" value="KAG1331950.1"/>
    <property type="molecule type" value="Genomic_DNA"/>
</dbReference>